<comment type="caution">
    <text evidence="2">The sequence shown here is derived from an EMBL/GenBank/DDBJ whole genome shotgun (WGS) entry which is preliminary data.</text>
</comment>
<accession>A0AAV2AKR4</accession>
<feature type="region of interest" description="Disordered" evidence="1">
    <location>
        <begin position="1"/>
        <end position="39"/>
    </location>
</feature>
<name>A0AAV2AKR4_9ARAC</name>
<evidence type="ECO:0000313" key="2">
    <source>
        <dbReference type="EMBL" id="CAL1283875.1"/>
    </source>
</evidence>
<proteinExistence type="predicted"/>
<evidence type="ECO:0000313" key="3">
    <source>
        <dbReference type="Proteomes" id="UP001497382"/>
    </source>
</evidence>
<keyword evidence="3" id="KW-1185">Reference proteome</keyword>
<feature type="compositionally biased region" description="Polar residues" evidence="1">
    <location>
        <begin position="1"/>
        <end position="20"/>
    </location>
</feature>
<sequence>MAGYPTSPNGQFLPSPTSPCYSPRTPPPQRVNIPPAANYVPPSTSPYPVGGLQGTLSSVSKEVSGVLKGLTKVGTKALNKVLDHPTLENIKSGNVVQFISRITGQSLQILQTPEGRLVLDCRGGDGHQFHNAFRCGSCQSCHLRELDLCAATLVLFNQSPTGVATNEPDLNRQCTYINEAEQCFRNFTVRCMTPLQRELLGFVSEGSEKLLNEYCTPGTDLRANYLKHAPCLNDAHSLQKDCLTDLQAAMETISSSDFQKRIPMACCGYQRYMNCARVTVEKKCGKAAVDFMQLLLRNAVSRLPDIVCTGYGSENHECHSLLPPPGTQPQGSKSDSTLSRLFAAYLGN</sequence>
<dbReference type="PANTHER" id="PTHR33964:SF1">
    <property type="entry name" value="RE45066P"/>
    <property type="match status" value="1"/>
</dbReference>
<reference evidence="2 3" key="1">
    <citation type="submission" date="2024-04" db="EMBL/GenBank/DDBJ databases">
        <authorList>
            <person name="Rising A."/>
            <person name="Reimegard J."/>
            <person name="Sonavane S."/>
            <person name="Akerstrom W."/>
            <person name="Nylinder S."/>
            <person name="Hedman E."/>
            <person name="Kallberg Y."/>
        </authorList>
    </citation>
    <scope>NUCLEOTIDE SEQUENCE [LARGE SCALE GENOMIC DNA]</scope>
</reference>
<evidence type="ECO:0000256" key="1">
    <source>
        <dbReference type="SAM" id="MobiDB-lite"/>
    </source>
</evidence>
<gene>
    <name evidence="2" type="ORF">LARSCL_LOCUS12857</name>
</gene>
<dbReference type="AlphaFoldDB" id="A0AAV2AKR4"/>
<protein>
    <submittedName>
        <fullName evidence="2">Uncharacterized protein</fullName>
    </submittedName>
</protein>
<dbReference type="Proteomes" id="UP001497382">
    <property type="component" value="Unassembled WGS sequence"/>
</dbReference>
<dbReference type="PANTHER" id="PTHR33964">
    <property type="entry name" value="RE45066P-RELATED"/>
    <property type="match status" value="1"/>
</dbReference>
<dbReference type="EMBL" id="CAXIEN010000173">
    <property type="protein sequence ID" value="CAL1283875.1"/>
    <property type="molecule type" value="Genomic_DNA"/>
</dbReference>
<organism evidence="2 3">
    <name type="scientific">Larinioides sclopetarius</name>
    <dbReference type="NCBI Taxonomy" id="280406"/>
    <lineage>
        <taxon>Eukaryota</taxon>
        <taxon>Metazoa</taxon>
        <taxon>Ecdysozoa</taxon>
        <taxon>Arthropoda</taxon>
        <taxon>Chelicerata</taxon>
        <taxon>Arachnida</taxon>
        <taxon>Araneae</taxon>
        <taxon>Araneomorphae</taxon>
        <taxon>Entelegynae</taxon>
        <taxon>Araneoidea</taxon>
        <taxon>Araneidae</taxon>
        <taxon>Larinioides</taxon>
    </lineage>
</organism>